<feature type="domain" description="Translation initiation factor 3 N-terminal" evidence="4">
    <location>
        <begin position="107"/>
        <end position="174"/>
    </location>
</feature>
<organism evidence="5 6">
    <name type="scientific">Crotalus adamanteus</name>
    <name type="common">Eastern diamondback rattlesnake</name>
    <dbReference type="NCBI Taxonomy" id="8729"/>
    <lineage>
        <taxon>Eukaryota</taxon>
        <taxon>Metazoa</taxon>
        <taxon>Chordata</taxon>
        <taxon>Craniata</taxon>
        <taxon>Vertebrata</taxon>
        <taxon>Euteleostomi</taxon>
        <taxon>Lepidosauria</taxon>
        <taxon>Squamata</taxon>
        <taxon>Bifurcata</taxon>
        <taxon>Unidentata</taxon>
        <taxon>Episquamata</taxon>
        <taxon>Toxicofera</taxon>
        <taxon>Serpentes</taxon>
        <taxon>Colubroidea</taxon>
        <taxon>Viperidae</taxon>
        <taxon>Crotalinae</taxon>
        <taxon>Crotalus</taxon>
    </lineage>
</organism>
<dbReference type="FunFam" id="3.10.20.80:FF:000002">
    <property type="entry name" value="Mitochondrial translational initiation factor 3"/>
    <property type="match status" value="1"/>
</dbReference>
<dbReference type="InterPro" id="IPR019814">
    <property type="entry name" value="Translation_initiation_fac_3_N"/>
</dbReference>
<dbReference type="GO" id="GO:0070124">
    <property type="term" value="P:mitochondrial translational initiation"/>
    <property type="evidence" value="ECO:0007669"/>
    <property type="project" value="TreeGrafter"/>
</dbReference>
<name>A0AAW1BKN5_CROAD</name>
<evidence type="ECO:0000313" key="6">
    <source>
        <dbReference type="Proteomes" id="UP001474421"/>
    </source>
</evidence>
<dbReference type="NCBIfam" id="TIGR00168">
    <property type="entry name" value="infC"/>
    <property type="match status" value="1"/>
</dbReference>
<dbReference type="PANTHER" id="PTHR10938">
    <property type="entry name" value="TRANSLATION INITIATION FACTOR IF-3"/>
    <property type="match status" value="1"/>
</dbReference>
<proteinExistence type="inferred from homology"/>
<comment type="caution">
    <text evidence="5">The sequence shown here is derived from an EMBL/GenBank/DDBJ whole genome shotgun (WGS) entry which is preliminary data.</text>
</comment>
<dbReference type="InterPro" id="IPR001288">
    <property type="entry name" value="Translation_initiation_fac_3"/>
</dbReference>
<dbReference type="InterPro" id="IPR036788">
    <property type="entry name" value="T_IF-3_C_sf"/>
</dbReference>
<dbReference type="InterPro" id="IPR036787">
    <property type="entry name" value="T_IF-3_N_sf"/>
</dbReference>
<dbReference type="GO" id="GO:0032790">
    <property type="term" value="P:ribosome disassembly"/>
    <property type="evidence" value="ECO:0007669"/>
    <property type="project" value="TreeGrafter"/>
</dbReference>
<accession>A0AAW1BKN5</accession>
<reference evidence="5 6" key="1">
    <citation type="journal article" date="2024" name="Proc. Natl. Acad. Sci. U.S.A.">
        <title>The genetic regulatory architecture and epigenomic basis for age-related changes in rattlesnake venom.</title>
        <authorList>
            <person name="Hogan M.P."/>
            <person name="Holding M.L."/>
            <person name="Nystrom G.S."/>
            <person name="Colston T.J."/>
            <person name="Bartlett D.A."/>
            <person name="Mason A.J."/>
            <person name="Ellsworth S.A."/>
            <person name="Rautsaw R.M."/>
            <person name="Lawrence K.C."/>
            <person name="Strickland J.L."/>
            <person name="He B."/>
            <person name="Fraser P."/>
            <person name="Margres M.J."/>
            <person name="Gilbert D.M."/>
            <person name="Gibbs H.L."/>
            <person name="Parkinson C.L."/>
            <person name="Rokyta D.R."/>
        </authorList>
    </citation>
    <scope>NUCLEOTIDE SEQUENCE [LARGE SCALE GENOMIC DNA]</scope>
    <source>
        <strain evidence="5">DRR0105</strain>
    </source>
</reference>
<evidence type="ECO:0000256" key="3">
    <source>
        <dbReference type="ARBA" id="ARBA00022917"/>
    </source>
</evidence>
<gene>
    <name evidence="5" type="ORF">NXF25_010748</name>
</gene>
<evidence type="ECO:0000259" key="4">
    <source>
        <dbReference type="Pfam" id="PF05198"/>
    </source>
</evidence>
<dbReference type="GO" id="GO:0005739">
    <property type="term" value="C:mitochondrion"/>
    <property type="evidence" value="ECO:0007669"/>
    <property type="project" value="TreeGrafter"/>
</dbReference>
<dbReference type="SUPFAM" id="SSF55200">
    <property type="entry name" value="Translation initiation factor IF3, C-terminal domain"/>
    <property type="match status" value="1"/>
</dbReference>
<dbReference type="Gene3D" id="3.30.110.10">
    <property type="entry name" value="Translation initiation factor 3 (IF-3), C-terminal domain"/>
    <property type="match status" value="1"/>
</dbReference>
<keyword evidence="2 5" id="KW-0396">Initiation factor</keyword>
<evidence type="ECO:0000256" key="2">
    <source>
        <dbReference type="ARBA" id="ARBA00022540"/>
    </source>
</evidence>
<comment type="similarity">
    <text evidence="1">Belongs to the IF-3 family.</text>
</comment>
<dbReference type="PANTHER" id="PTHR10938:SF0">
    <property type="entry name" value="TRANSLATION INITIATION FACTOR IF-3, MITOCHONDRIAL"/>
    <property type="match status" value="1"/>
</dbReference>
<evidence type="ECO:0000256" key="1">
    <source>
        <dbReference type="ARBA" id="ARBA00005439"/>
    </source>
</evidence>
<dbReference type="GO" id="GO:0043022">
    <property type="term" value="F:ribosome binding"/>
    <property type="evidence" value="ECO:0007669"/>
    <property type="project" value="TreeGrafter"/>
</dbReference>
<dbReference type="Gene3D" id="3.10.20.80">
    <property type="entry name" value="Translation initiation factor 3 (IF-3), N-terminal domain"/>
    <property type="match status" value="1"/>
</dbReference>
<dbReference type="GO" id="GO:0003743">
    <property type="term" value="F:translation initiation factor activity"/>
    <property type="evidence" value="ECO:0007669"/>
    <property type="project" value="UniProtKB-KW"/>
</dbReference>
<dbReference type="Pfam" id="PF05198">
    <property type="entry name" value="IF3_N"/>
    <property type="match status" value="1"/>
</dbReference>
<evidence type="ECO:0000313" key="5">
    <source>
        <dbReference type="EMBL" id="KAK9402392.1"/>
    </source>
</evidence>
<dbReference type="Proteomes" id="UP001474421">
    <property type="component" value="Unassembled WGS sequence"/>
</dbReference>
<dbReference type="SUPFAM" id="SSF54364">
    <property type="entry name" value="Translation initiation factor IF3, N-terminal domain"/>
    <property type="match status" value="1"/>
</dbReference>
<sequence>MLLREKLLLFLSGISAPSFSFLQCGFRIRMTSLYLKKLMDLAGRKEVNSITRYIASFTMQPEKHTAVAQVWLKAVHDKKGSYSRAFCTKVIEEKTKKKNAREIFESVGRRIPHNKIQLIDENGEDMGEMHRANVLRIMDERGMNLVLLSEKTDPPKYRLMTGKQIYEERLKIRDEKASPKAGPVQQKIIKMSTVTEQHDFSTKVKQIQEWIDKKYHVKIMLHQKSISDGPEKMLTFFDKILDTMREKATYHSMPSIAAEGRSTCILRHLSKKEIQKLNLVKNIQKNEDIQNNGSNVMDSDVTKQ</sequence>
<keyword evidence="3" id="KW-0648">Protein biosynthesis</keyword>
<dbReference type="AlphaFoldDB" id="A0AAW1BKN5"/>
<dbReference type="EMBL" id="JAOTOJ010000004">
    <property type="protein sequence ID" value="KAK9402392.1"/>
    <property type="molecule type" value="Genomic_DNA"/>
</dbReference>
<keyword evidence="6" id="KW-1185">Reference proteome</keyword>
<protein>
    <submittedName>
        <fullName evidence="5">Translation initiation factor IF-3 mitochondrial</fullName>
    </submittedName>
</protein>